<dbReference type="Pfam" id="PF01636">
    <property type="entry name" value="APH"/>
    <property type="match status" value="1"/>
</dbReference>
<dbReference type="PANTHER" id="PTHR43883:SF1">
    <property type="entry name" value="GLUCONOKINASE"/>
    <property type="match status" value="1"/>
</dbReference>
<gene>
    <name evidence="2" type="ordered locus">Desti_1127</name>
</gene>
<dbReference type="RefSeq" id="WP_014808994.1">
    <property type="nucleotide sequence ID" value="NC_018025.1"/>
</dbReference>
<dbReference type="PATRIC" id="fig|706587.4.peg.1288"/>
<evidence type="ECO:0000259" key="1">
    <source>
        <dbReference type="Pfam" id="PF01636"/>
    </source>
</evidence>
<dbReference type="HOGENOM" id="CLU_026771_1_1_7"/>
<reference evidence="3" key="1">
    <citation type="submission" date="2012-06" db="EMBL/GenBank/DDBJ databases">
        <title>Complete sequence of chromosome of Desulfomonile tiedjei DSM 6799.</title>
        <authorList>
            <person name="Lucas S."/>
            <person name="Copeland A."/>
            <person name="Lapidus A."/>
            <person name="Glavina del Rio T."/>
            <person name="Dalin E."/>
            <person name="Tice H."/>
            <person name="Bruce D."/>
            <person name="Goodwin L."/>
            <person name="Pitluck S."/>
            <person name="Peters L."/>
            <person name="Ovchinnikova G."/>
            <person name="Zeytun A."/>
            <person name="Lu M."/>
            <person name="Kyrpides N."/>
            <person name="Mavromatis K."/>
            <person name="Ivanova N."/>
            <person name="Brettin T."/>
            <person name="Detter J.C."/>
            <person name="Han C."/>
            <person name="Larimer F."/>
            <person name="Land M."/>
            <person name="Hauser L."/>
            <person name="Markowitz V."/>
            <person name="Cheng J.-F."/>
            <person name="Hugenholtz P."/>
            <person name="Woyke T."/>
            <person name="Wu D."/>
            <person name="Spring S."/>
            <person name="Schroeder M."/>
            <person name="Brambilla E."/>
            <person name="Klenk H.-P."/>
            <person name="Eisen J.A."/>
        </authorList>
    </citation>
    <scope>NUCLEOTIDE SEQUENCE [LARGE SCALE GENOMIC DNA]</scope>
    <source>
        <strain evidence="3">ATCC 49306 / DSM 6799 / DCB-1</strain>
    </source>
</reference>
<evidence type="ECO:0000313" key="2">
    <source>
        <dbReference type="EMBL" id="AFM23841.1"/>
    </source>
</evidence>
<protein>
    <recommendedName>
        <fullName evidence="1">Aminoglycoside phosphotransferase domain-containing protein</fullName>
    </recommendedName>
</protein>
<feature type="domain" description="Aminoglycoside phosphotransferase" evidence="1">
    <location>
        <begin position="111"/>
        <end position="297"/>
    </location>
</feature>
<dbReference type="Pfam" id="PF13671">
    <property type="entry name" value="AAA_33"/>
    <property type="match status" value="1"/>
</dbReference>
<keyword evidence="3" id="KW-1185">Reference proteome</keyword>
<dbReference type="eggNOG" id="COG0645">
    <property type="taxonomic scope" value="Bacteria"/>
</dbReference>
<accession>I4C2Q0</accession>
<dbReference type="KEGG" id="dti:Desti_1127"/>
<organism evidence="2 3">
    <name type="scientific">Desulfomonile tiedjei (strain ATCC 49306 / DSM 6799 / DCB-1)</name>
    <dbReference type="NCBI Taxonomy" id="706587"/>
    <lineage>
        <taxon>Bacteria</taxon>
        <taxon>Pseudomonadati</taxon>
        <taxon>Thermodesulfobacteriota</taxon>
        <taxon>Desulfomonilia</taxon>
        <taxon>Desulfomonilales</taxon>
        <taxon>Desulfomonilaceae</taxon>
        <taxon>Desulfomonile</taxon>
    </lineage>
</organism>
<dbReference type="Gene3D" id="3.40.50.300">
    <property type="entry name" value="P-loop containing nucleotide triphosphate hydrolases"/>
    <property type="match status" value="1"/>
</dbReference>
<dbReference type="PANTHER" id="PTHR43883">
    <property type="entry name" value="SLR0207 PROTEIN"/>
    <property type="match status" value="1"/>
</dbReference>
<dbReference type="InterPro" id="IPR002575">
    <property type="entry name" value="Aminoglycoside_PTrfase"/>
</dbReference>
<dbReference type="SUPFAM" id="SSF52540">
    <property type="entry name" value="P-loop containing nucleoside triphosphate hydrolases"/>
    <property type="match status" value="1"/>
</dbReference>
<dbReference type="Proteomes" id="UP000006055">
    <property type="component" value="Chromosome"/>
</dbReference>
<proteinExistence type="predicted"/>
<dbReference type="AlphaFoldDB" id="I4C2Q0"/>
<dbReference type="STRING" id="706587.Desti_1127"/>
<dbReference type="InterPro" id="IPR011009">
    <property type="entry name" value="Kinase-like_dom_sf"/>
</dbReference>
<name>I4C2Q0_DESTA</name>
<dbReference type="SUPFAM" id="SSF56112">
    <property type="entry name" value="Protein kinase-like (PK-like)"/>
    <property type="match status" value="1"/>
</dbReference>
<sequence length="544" mass="61869">MRTISVPWDRTPVTDHFPELIAALSNPAVYPVRPDSVQVLQTHISVVFIAGDLVYKIKKPVNFGFLDFTTREKRTYYCHREVALNSRFSKGIYLDVATIYRTDSGIDLTGPGEAIESAVVMRRIPEEALLISMVDRDRVTPELLDRISSCIAYFHAQAERGPQIDAFGSPRVIRNNVTENFVQTEPYISRTIDRSVYDETRALSIQFLAENEPLFTKRVQEGFIRDCHGDLHLDHVIVLDEIMLLDCIEFNDRFRYGDTASDLAFLLMDFEYRGYPAFADRVSKQYAAASGDEDALKLLGFYKSYRAFVRGKVIGFTLDEPEVPEQDKAAAAMRARSYFDLALANLKAPPEPVLIVTCGLMGSGKSFIAEKLGKRLGITPIRSDVLRKRMYGLSPAEHQLDNYREGFYTSGATERTYQALLADAREALTRGSSVILDASFARYEDRVRAARLALDAGARFRIVCCWAPDKTIHARLVDRSAKSNEPSDGRWEIFSQHKSDFENIREDEKKHCRTWDSTGDTNTFLREFVRELTFDRNISRGVYD</sequence>
<dbReference type="Gene3D" id="3.90.1200.10">
    <property type="match status" value="1"/>
</dbReference>
<dbReference type="EMBL" id="CP003360">
    <property type="protein sequence ID" value="AFM23841.1"/>
    <property type="molecule type" value="Genomic_DNA"/>
</dbReference>
<dbReference type="eggNOG" id="COG2187">
    <property type="taxonomic scope" value="Bacteria"/>
</dbReference>
<dbReference type="OrthoDB" id="9810277at2"/>
<evidence type="ECO:0000313" key="3">
    <source>
        <dbReference type="Proteomes" id="UP000006055"/>
    </source>
</evidence>
<dbReference type="InterPro" id="IPR027417">
    <property type="entry name" value="P-loop_NTPase"/>
</dbReference>
<dbReference type="InterPro" id="IPR052732">
    <property type="entry name" value="Cell-binding_unc_protein"/>
</dbReference>